<organism evidence="1 2">
    <name type="scientific">Candidatus Vampirococcus lugosii</name>
    <dbReference type="NCBI Taxonomy" id="2789015"/>
    <lineage>
        <taxon>Bacteria</taxon>
        <taxon>Candidatus Absconditibacteriota</taxon>
        <taxon>Vampirococcus</taxon>
    </lineage>
</organism>
<keyword evidence="2" id="KW-1185">Reference proteome</keyword>
<dbReference type="RefSeq" id="WP_213348188.1">
    <property type="nucleotide sequence ID" value="NZ_JAEDAM010000005.1"/>
</dbReference>
<proteinExistence type="predicted"/>
<accession>A0ABS5QKG4</accession>
<protein>
    <submittedName>
        <fullName evidence="1">Uncharacterized protein</fullName>
    </submittedName>
</protein>
<name>A0ABS5QKG4_9BACT</name>
<evidence type="ECO:0000313" key="1">
    <source>
        <dbReference type="EMBL" id="MBS8121572.1"/>
    </source>
</evidence>
<dbReference type="EMBL" id="JAEDAM010000005">
    <property type="protein sequence ID" value="MBS8121572.1"/>
    <property type="molecule type" value="Genomic_DNA"/>
</dbReference>
<comment type="caution">
    <text evidence="1">The sequence shown here is derived from an EMBL/GenBank/DDBJ whole genome shotgun (WGS) entry which is preliminary data.</text>
</comment>
<sequence>MEEIMNEDNNLKKIKYHGLIKIFSSELEDNLELKKFKCEFIKLWFYINLHNCNCIVPYIKNLLNDEGKINIEIINDLLFSIMPYIEKTNQFGINMSNLENTNQEFKIFLEYIMYEDEVFDKSFFDGVDSSIIDFMPENLKMSFCNDKEKEIFYGSLNEIINLLRKSLKDNLFKLV</sequence>
<evidence type="ECO:0000313" key="2">
    <source>
        <dbReference type="Proteomes" id="UP000680365"/>
    </source>
</evidence>
<gene>
    <name evidence="1" type="ORF">VAMP_8n30</name>
</gene>
<reference evidence="1 2" key="1">
    <citation type="journal article" date="2021" name="Nat. Commun.">
        <title>Reductive evolution and unique predatory mode in the CPR bacterium Vampirococcus lugosii.</title>
        <authorList>
            <person name="Moreira D."/>
            <person name="Zivanovic Y."/>
            <person name="Lopez-Archilla A.I."/>
            <person name="Iniesto M."/>
            <person name="Lopez-Garcia P."/>
        </authorList>
    </citation>
    <scope>NUCLEOTIDE SEQUENCE [LARGE SCALE GENOMIC DNA]</scope>
    <source>
        <strain evidence="1">Chiprana</strain>
    </source>
</reference>
<dbReference type="Proteomes" id="UP000680365">
    <property type="component" value="Unassembled WGS sequence"/>
</dbReference>